<reference evidence="1" key="2">
    <citation type="submission" date="2020-09" db="EMBL/GenBank/DDBJ databases">
        <authorList>
            <person name="Sun Q."/>
            <person name="Zhou Y."/>
        </authorList>
    </citation>
    <scope>NUCLEOTIDE SEQUENCE</scope>
    <source>
        <strain evidence="1">CGMCC 4.7308</strain>
    </source>
</reference>
<dbReference type="AlphaFoldDB" id="A0A917WD73"/>
<keyword evidence="2" id="KW-1185">Reference proteome</keyword>
<protein>
    <submittedName>
        <fullName evidence="1">Uncharacterized protein</fullName>
    </submittedName>
</protein>
<organism evidence="1 2">
    <name type="scientific">Nakamurella endophytica</name>
    <dbReference type="NCBI Taxonomy" id="1748367"/>
    <lineage>
        <taxon>Bacteria</taxon>
        <taxon>Bacillati</taxon>
        <taxon>Actinomycetota</taxon>
        <taxon>Actinomycetes</taxon>
        <taxon>Nakamurellales</taxon>
        <taxon>Nakamurellaceae</taxon>
        <taxon>Nakamurella</taxon>
    </lineage>
</organism>
<dbReference type="RefSeq" id="WP_188940908.1">
    <property type="nucleotide sequence ID" value="NZ_BMNA01000003.1"/>
</dbReference>
<proteinExistence type="predicted"/>
<comment type="caution">
    <text evidence="1">The sequence shown here is derived from an EMBL/GenBank/DDBJ whole genome shotgun (WGS) entry which is preliminary data.</text>
</comment>
<name>A0A917WD73_9ACTN</name>
<dbReference type="EMBL" id="BMNA01000003">
    <property type="protein sequence ID" value="GGL96075.1"/>
    <property type="molecule type" value="Genomic_DNA"/>
</dbReference>
<gene>
    <name evidence="1" type="ORF">GCM10011594_14730</name>
</gene>
<reference evidence="1" key="1">
    <citation type="journal article" date="2014" name="Int. J. Syst. Evol. Microbiol.">
        <title>Complete genome sequence of Corynebacterium casei LMG S-19264T (=DSM 44701T), isolated from a smear-ripened cheese.</title>
        <authorList>
            <consortium name="US DOE Joint Genome Institute (JGI-PGF)"/>
            <person name="Walter F."/>
            <person name="Albersmeier A."/>
            <person name="Kalinowski J."/>
            <person name="Ruckert C."/>
        </authorList>
    </citation>
    <scope>NUCLEOTIDE SEQUENCE</scope>
    <source>
        <strain evidence="1">CGMCC 4.7308</strain>
    </source>
</reference>
<evidence type="ECO:0000313" key="2">
    <source>
        <dbReference type="Proteomes" id="UP000655208"/>
    </source>
</evidence>
<accession>A0A917WD73</accession>
<sequence>MSRLAKAFRSHREITRNRRAFDRAMEHAVTPAMRDELIIMAQRQAPLSK</sequence>
<dbReference type="Proteomes" id="UP000655208">
    <property type="component" value="Unassembled WGS sequence"/>
</dbReference>
<evidence type="ECO:0000313" key="1">
    <source>
        <dbReference type="EMBL" id="GGL96075.1"/>
    </source>
</evidence>